<keyword evidence="8 9" id="KW-0472">Membrane</keyword>
<feature type="transmembrane region" description="Helical" evidence="9">
    <location>
        <begin position="996"/>
        <end position="1023"/>
    </location>
</feature>
<evidence type="ECO:0000256" key="2">
    <source>
        <dbReference type="ARBA" id="ARBA00010942"/>
    </source>
</evidence>
<feature type="transmembrane region" description="Helical" evidence="9">
    <location>
        <begin position="433"/>
        <end position="457"/>
    </location>
</feature>
<feature type="transmembrane region" description="Helical" evidence="9">
    <location>
        <begin position="919"/>
        <end position="942"/>
    </location>
</feature>
<comment type="similarity">
    <text evidence="2 9">Belongs to the resistance-nodulation-cell division (RND) (TC 2.A.6) family.</text>
</comment>
<evidence type="ECO:0000256" key="3">
    <source>
        <dbReference type="ARBA" id="ARBA00022448"/>
    </source>
</evidence>
<name>A0A928V223_9GAMM</name>
<dbReference type="PANTHER" id="PTHR32063">
    <property type="match status" value="1"/>
</dbReference>
<evidence type="ECO:0000256" key="7">
    <source>
        <dbReference type="ARBA" id="ARBA00022989"/>
    </source>
</evidence>
<dbReference type="InterPro" id="IPR001036">
    <property type="entry name" value="Acrflvin-R"/>
</dbReference>
<feature type="transmembrane region" description="Helical" evidence="9">
    <location>
        <begin position="339"/>
        <end position="358"/>
    </location>
</feature>
<keyword evidence="5 9" id="KW-0997">Cell inner membrane</keyword>
<feature type="transmembrane region" description="Helical" evidence="9">
    <location>
        <begin position="540"/>
        <end position="561"/>
    </location>
</feature>
<dbReference type="GO" id="GO:0005886">
    <property type="term" value="C:plasma membrane"/>
    <property type="evidence" value="ECO:0007669"/>
    <property type="project" value="UniProtKB-SubCell"/>
</dbReference>
<dbReference type="GO" id="GO:0042910">
    <property type="term" value="F:xenobiotic transmembrane transporter activity"/>
    <property type="evidence" value="ECO:0007669"/>
    <property type="project" value="TreeGrafter"/>
</dbReference>
<feature type="transmembrane region" description="Helical" evidence="9">
    <location>
        <begin position="963"/>
        <end position="984"/>
    </location>
</feature>
<dbReference type="PANTHER" id="PTHR32063:SF10">
    <property type="entry name" value="EFFLUX PUMP MEMBRANE TRANSPORTER"/>
    <property type="match status" value="1"/>
</dbReference>
<accession>A0A928V223</accession>
<dbReference type="Proteomes" id="UP000652567">
    <property type="component" value="Unassembled WGS sequence"/>
</dbReference>
<dbReference type="Pfam" id="PF00873">
    <property type="entry name" value="ACR_tran"/>
    <property type="match status" value="1"/>
</dbReference>
<evidence type="ECO:0000256" key="5">
    <source>
        <dbReference type="ARBA" id="ARBA00022519"/>
    </source>
</evidence>
<gene>
    <name evidence="10" type="ORF">C4F51_00755</name>
</gene>
<reference evidence="10" key="1">
    <citation type="submission" date="2018-07" db="EMBL/GenBank/DDBJ databases">
        <title>Genome assembly of strain Ka43.</title>
        <authorList>
            <person name="Kukolya J."/>
            <person name="Nagy I."/>
            <person name="Horvath B."/>
            <person name="Toth A."/>
        </authorList>
    </citation>
    <scope>NUCLEOTIDE SEQUENCE</scope>
    <source>
        <strain evidence="10">KB43</strain>
    </source>
</reference>
<dbReference type="RefSeq" id="WP_193906264.1">
    <property type="nucleotide sequence ID" value="NZ_PRDL01000001.1"/>
</dbReference>
<keyword evidence="4" id="KW-1003">Cell membrane</keyword>
<dbReference type="NCBIfam" id="TIGR00915">
    <property type="entry name" value="2A0602"/>
    <property type="match status" value="1"/>
</dbReference>
<dbReference type="SUPFAM" id="SSF82693">
    <property type="entry name" value="Multidrug efflux transporter AcrB pore domain, PN1, PN2, PC1 and PC2 subdomains"/>
    <property type="match status" value="3"/>
</dbReference>
<dbReference type="Gene3D" id="3.30.70.1440">
    <property type="entry name" value="Multidrug efflux transporter AcrB pore domain"/>
    <property type="match status" value="1"/>
</dbReference>
<dbReference type="Gene3D" id="3.30.70.1320">
    <property type="entry name" value="Multidrug efflux transporter AcrB pore domain like"/>
    <property type="match status" value="1"/>
</dbReference>
<dbReference type="GO" id="GO:0015562">
    <property type="term" value="F:efflux transmembrane transporter activity"/>
    <property type="evidence" value="ECO:0007669"/>
    <property type="project" value="InterPro"/>
</dbReference>
<dbReference type="FunFam" id="3.30.70.1430:FF:000002">
    <property type="entry name" value="Efflux pump membrane transporter"/>
    <property type="match status" value="1"/>
</dbReference>
<dbReference type="InterPro" id="IPR027463">
    <property type="entry name" value="AcrB_DN_DC_subdom"/>
</dbReference>
<keyword evidence="6 9" id="KW-0812">Transmembrane</keyword>
<evidence type="ECO:0000256" key="4">
    <source>
        <dbReference type="ARBA" id="ARBA00022475"/>
    </source>
</evidence>
<evidence type="ECO:0000256" key="6">
    <source>
        <dbReference type="ARBA" id="ARBA00022692"/>
    </source>
</evidence>
<dbReference type="Gene3D" id="1.20.1640.10">
    <property type="entry name" value="Multidrug efflux transporter AcrB transmembrane domain"/>
    <property type="match status" value="2"/>
</dbReference>
<proteinExistence type="inferred from homology"/>
<dbReference type="Gene3D" id="3.30.70.1430">
    <property type="entry name" value="Multidrug efflux transporter AcrB pore domain"/>
    <property type="match status" value="2"/>
</dbReference>
<dbReference type="SUPFAM" id="SSF82714">
    <property type="entry name" value="Multidrug efflux transporter AcrB TolC docking domain, DN and DC subdomains"/>
    <property type="match status" value="2"/>
</dbReference>
<sequence length="1041" mass="112808">MARFFIDRPIFAWVIALLVSLGGLLSLQGLPVAQYPDIAPPTVTVSATYPGASPRIVEEAVTAIIEREMNGAPGLLHIASSSMTGMASITLSFKQGTDPDLAAVEVQNRLKVVESRMPEVVRRNGIKVEKAAENVQLVVSLTSSNPLFDQTDLGELASSTLLDPLRRLEGVGSVAVWGAEYAIRIWPDPVKLAAFGLTPADISNKVRTYNDRLIIGELGNLAVPDDAPLSANIVANDQLTTPEEFADIPLRIREDGSAIRLGDVARVEMGADLYSFRAQVNGQPATALGIKMAPGSNVVQVVEDMREMLDEQMKYLPAGVEYQIPYESSTFVKISIQKVLTTLIEAVILVFLVMYLFMQNFRVTLIPTLVVPVALLGTFVVMHLVGFSINVLTMFGMVLAVGIVVDDAIVVVENVERHMVEEGMSPYEATVEAMKQISGAIIGITAVLISVFIPMAFFSGAVGNIYRQFSVTLAVSIAFSAFFALSLTPALCATLLKPVPEGHHEKGGFFGWFNRMFNRNTRRYQKGVGKVLSNPVRSGLVYLIIVATVAFLFMRLPSAFLPDEDQGSLMIMVSEPQGATMEETMATVSEIEQYLLQNEPVASTFGLGGFSFFGVGPNSGMLFVTLKDWSERTSDEQHVQAIVDRVNMHFYGRPDRMVYALNPPALPELGGSGGFDLRLQKRADIDYATFAAARDQLIGMAATDPRLAGVMFAGIPDVPQLSLSLDRNKAETLGVNINDINSTLAIMFGSDYTGDFMLGSQVRKIYIQADGAHRLSQDDISKLEVRNQRGEMVKLASFINLEWEVGPPALARFNGYPAFNITGNAAPGFSSGEAMTAMEELAQQLPAGYSLAWTGQSYEERLSGAQVPMLFGLSILVVFLVLAALYESWFIPAAVILVVPLGVIGSILGVMVQGMPNDIYFKVGLITIIGLSAKNAILIVEVAKDFYRDGMDIYDAVMEAARVRLRPIIMTSVSFGVGLLPLMLATGASSSAQRAIGTAVICGMITATVLAVYLVPLFFFALGRFIKNKPVRRVATVEVQS</sequence>
<dbReference type="AlphaFoldDB" id="A0A928V223"/>
<evidence type="ECO:0000313" key="10">
    <source>
        <dbReference type="EMBL" id="MBE8715715.1"/>
    </source>
</evidence>
<dbReference type="FunFam" id="1.20.1640.10:FF:000001">
    <property type="entry name" value="Efflux pump membrane transporter"/>
    <property type="match status" value="1"/>
</dbReference>
<keyword evidence="11" id="KW-1185">Reference proteome</keyword>
<dbReference type="Gene3D" id="3.30.2090.10">
    <property type="entry name" value="Multidrug efflux transporter AcrB TolC docking domain, DN and DC subdomains"/>
    <property type="match status" value="2"/>
</dbReference>
<evidence type="ECO:0000256" key="1">
    <source>
        <dbReference type="ARBA" id="ARBA00004429"/>
    </source>
</evidence>
<keyword evidence="3 9" id="KW-0813">Transport</keyword>
<feature type="transmembrane region" description="Helical" evidence="9">
    <location>
        <begin position="867"/>
        <end position="886"/>
    </location>
</feature>
<dbReference type="SUPFAM" id="SSF82866">
    <property type="entry name" value="Multidrug efflux transporter AcrB transmembrane domain"/>
    <property type="match status" value="2"/>
</dbReference>
<dbReference type="NCBIfam" id="NF000282">
    <property type="entry name" value="RND_permease_1"/>
    <property type="match status" value="1"/>
</dbReference>
<feature type="transmembrane region" description="Helical" evidence="9">
    <location>
        <begin position="365"/>
        <end position="385"/>
    </location>
</feature>
<evidence type="ECO:0000256" key="8">
    <source>
        <dbReference type="ARBA" id="ARBA00023136"/>
    </source>
</evidence>
<dbReference type="FunFam" id="3.30.70.1430:FF:000001">
    <property type="entry name" value="Efflux pump membrane transporter"/>
    <property type="match status" value="1"/>
</dbReference>
<comment type="caution">
    <text evidence="9">Lacks conserved residue(s) required for the propagation of feature annotation.</text>
</comment>
<evidence type="ECO:0000256" key="9">
    <source>
        <dbReference type="RuleBase" id="RU364070"/>
    </source>
</evidence>
<feature type="transmembrane region" description="Helical" evidence="9">
    <location>
        <begin position="893"/>
        <end position="913"/>
    </location>
</feature>
<feature type="transmembrane region" description="Helical" evidence="9">
    <location>
        <begin position="469"/>
        <end position="496"/>
    </location>
</feature>
<protein>
    <recommendedName>
        <fullName evidence="9">Efflux pump membrane transporter</fullName>
    </recommendedName>
</protein>
<organism evidence="10 11">
    <name type="scientific">Cellvibrio polysaccharolyticus</name>
    <dbReference type="NCBI Taxonomy" id="2082724"/>
    <lineage>
        <taxon>Bacteria</taxon>
        <taxon>Pseudomonadati</taxon>
        <taxon>Pseudomonadota</taxon>
        <taxon>Gammaproteobacteria</taxon>
        <taxon>Cellvibrionales</taxon>
        <taxon>Cellvibrionaceae</taxon>
        <taxon>Cellvibrio</taxon>
    </lineage>
</organism>
<dbReference type="InterPro" id="IPR004764">
    <property type="entry name" value="MdtF-like"/>
</dbReference>
<dbReference type="EMBL" id="PRDL01000001">
    <property type="protein sequence ID" value="MBE8715715.1"/>
    <property type="molecule type" value="Genomic_DNA"/>
</dbReference>
<keyword evidence="7 9" id="KW-1133">Transmembrane helix</keyword>
<dbReference type="PRINTS" id="PR00702">
    <property type="entry name" value="ACRIFLAVINRP"/>
</dbReference>
<dbReference type="GO" id="GO:0009636">
    <property type="term" value="P:response to toxic substance"/>
    <property type="evidence" value="ECO:0007669"/>
    <property type="project" value="UniProtKB-ARBA"/>
</dbReference>
<comment type="caution">
    <text evidence="10">The sequence shown here is derived from an EMBL/GenBank/DDBJ whole genome shotgun (WGS) entry which is preliminary data.</text>
</comment>
<comment type="subcellular location">
    <subcellularLocation>
        <location evidence="1 9">Cell inner membrane</location>
        <topology evidence="1 9">Multi-pass membrane protein</topology>
    </subcellularLocation>
</comment>
<evidence type="ECO:0000313" key="11">
    <source>
        <dbReference type="Proteomes" id="UP000652567"/>
    </source>
</evidence>